<keyword evidence="3" id="KW-0012">Acyltransferase</keyword>
<evidence type="ECO:0000313" key="5">
    <source>
        <dbReference type="Proteomes" id="UP000295718"/>
    </source>
</evidence>
<comment type="caution">
    <text evidence="4">The sequence shown here is derived from an EMBL/GenBank/DDBJ whole genome shotgun (WGS) entry which is preliminary data.</text>
</comment>
<keyword evidence="2 4" id="KW-0808">Transferase</keyword>
<dbReference type="STRING" id="1469948.GCA_000732725_03740"/>
<comment type="similarity">
    <text evidence="1">Belongs to the transferase hexapeptide repeat family.</text>
</comment>
<dbReference type="InterPro" id="IPR001451">
    <property type="entry name" value="Hexapep"/>
</dbReference>
<proteinExistence type="inferred from homology"/>
<dbReference type="AlphaFoldDB" id="A0A4R1R205"/>
<dbReference type="PANTHER" id="PTHR42811">
    <property type="entry name" value="SERINE ACETYLTRANSFERASE"/>
    <property type="match status" value="1"/>
</dbReference>
<dbReference type="InterPro" id="IPR011004">
    <property type="entry name" value="Trimer_LpxA-like_sf"/>
</dbReference>
<sequence length="196" mass="21811">MGMTWDETKNSIECDMYRNLESCTRKNIIKAFFSGNSLTGFLLYFRLCHYFAMLEKKNLLQFLLHSFCYIRFRKLQRRCGIELNQHTQIGGGLRLPHRGGIVIHVNAVIGNNCEIMQGVTIGNNIMKSRDEVASIGDEVLLCAGAKIIGKVTIGNTVIVGANAVVTRDAEDNTIVGGVPARAIGKCDNRFVINVMR</sequence>
<keyword evidence="5" id="KW-1185">Reference proteome</keyword>
<evidence type="ECO:0000256" key="2">
    <source>
        <dbReference type="ARBA" id="ARBA00022679"/>
    </source>
</evidence>
<dbReference type="InterPro" id="IPR045304">
    <property type="entry name" value="LbH_SAT"/>
</dbReference>
<name>A0A4R1R205_9FIRM</name>
<dbReference type="EMBL" id="SLUO01000004">
    <property type="protein sequence ID" value="TCL59385.1"/>
    <property type="molecule type" value="Genomic_DNA"/>
</dbReference>
<evidence type="ECO:0000256" key="3">
    <source>
        <dbReference type="ARBA" id="ARBA00023315"/>
    </source>
</evidence>
<dbReference type="GO" id="GO:0016746">
    <property type="term" value="F:acyltransferase activity"/>
    <property type="evidence" value="ECO:0007669"/>
    <property type="project" value="UniProtKB-KW"/>
</dbReference>
<dbReference type="SUPFAM" id="SSF51161">
    <property type="entry name" value="Trimeric LpxA-like enzymes"/>
    <property type="match status" value="1"/>
</dbReference>
<dbReference type="CDD" id="cd03354">
    <property type="entry name" value="LbH_SAT"/>
    <property type="match status" value="1"/>
</dbReference>
<evidence type="ECO:0000313" key="4">
    <source>
        <dbReference type="EMBL" id="TCL59385.1"/>
    </source>
</evidence>
<dbReference type="Pfam" id="PF00132">
    <property type="entry name" value="Hexapep"/>
    <property type="match status" value="1"/>
</dbReference>
<reference evidence="4 5" key="1">
    <citation type="submission" date="2019-03" db="EMBL/GenBank/DDBJ databases">
        <title>Genomic Encyclopedia of Type Strains, Phase IV (KMG-IV): sequencing the most valuable type-strain genomes for metagenomic binning, comparative biology and taxonomic classification.</title>
        <authorList>
            <person name="Goeker M."/>
        </authorList>
    </citation>
    <scope>NUCLEOTIDE SEQUENCE [LARGE SCALE GENOMIC DNA]</scope>
    <source>
        <strain evidence="4 5">DSM 100556</strain>
    </source>
</reference>
<accession>A0A4R1R205</accession>
<evidence type="ECO:0000256" key="1">
    <source>
        <dbReference type="ARBA" id="ARBA00007274"/>
    </source>
</evidence>
<dbReference type="Proteomes" id="UP000295718">
    <property type="component" value="Unassembled WGS sequence"/>
</dbReference>
<dbReference type="Gene3D" id="2.160.10.10">
    <property type="entry name" value="Hexapeptide repeat proteins"/>
    <property type="match status" value="1"/>
</dbReference>
<organism evidence="4 5">
    <name type="scientific">Kineothrix alysoides</name>
    <dbReference type="NCBI Taxonomy" id="1469948"/>
    <lineage>
        <taxon>Bacteria</taxon>
        <taxon>Bacillati</taxon>
        <taxon>Bacillota</taxon>
        <taxon>Clostridia</taxon>
        <taxon>Lachnospirales</taxon>
        <taxon>Lachnospiraceae</taxon>
        <taxon>Kineothrix</taxon>
    </lineage>
</organism>
<gene>
    <name evidence="4" type="ORF">EDD76_104122</name>
</gene>
<protein>
    <submittedName>
        <fullName evidence="4">Serine O-acetyltransferase</fullName>
    </submittedName>
</protein>
<dbReference type="RefSeq" id="WP_198528784.1">
    <property type="nucleotide sequence ID" value="NZ_JPNB01000002.1"/>
</dbReference>